<accession>A0A401Q5B0</accession>
<dbReference type="InterPro" id="IPR038832">
    <property type="entry name" value="CDCA3"/>
</dbReference>
<sequence length="278" mass="30185">MGTTGSTCVETPVRVAYNKHLSNALDPRSPSTGILRTPIEVLSSPSAGASEAEFEEDLEVEDLSGPMDPRSPTPGVSRTPLKLTMADKLNKLVRQLSGVFISEEPEPVVPVSALSESSEEEEEAISSEDPVDELLDCEEEVVRGGGWLSVPELDKEAPLPELKELVAGVEGAPQPAPARPHNLLAEEDPQAMKRKQVKPASKALLVSGTGRSPLQLLRDDNSPTSILARRQVNKTLSEKLGDPEPRRMLKVVRNRPFYQDKENSSYHILTGDVMVCPP</sequence>
<evidence type="ECO:0000313" key="2">
    <source>
        <dbReference type="EMBL" id="GCB80537.1"/>
    </source>
</evidence>
<name>A0A401Q5B0_SCYTO</name>
<dbReference type="PANTHER" id="PTHR34756:SF1">
    <property type="entry name" value="CELL DIVISION CYCLE-ASSOCIATED PROTEIN 3"/>
    <property type="match status" value="1"/>
</dbReference>
<evidence type="ECO:0000313" key="3">
    <source>
        <dbReference type="Proteomes" id="UP000288216"/>
    </source>
</evidence>
<dbReference type="AlphaFoldDB" id="A0A401Q5B0"/>
<proteinExistence type="predicted"/>
<comment type="caution">
    <text evidence="2">The sequence shown here is derived from an EMBL/GenBank/DDBJ whole genome shotgun (WGS) entry which is preliminary data.</text>
</comment>
<dbReference type="STRING" id="75743.A0A401Q5B0"/>
<dbReference type="OMA" id="KITGRAW"/>
<evidence type="ECO:0008006" key="4">
    <source>
        <dbReference type="Google" id="ProtNLM"/>
    </source>
</evidence>
<keyword evidence="3" id="KW-1185">Reference proteome</keyword>
<protein>
    <recommendedName>
        <fullName evidence="4">Cell division cycle-associated protein 3</fullName>
    </recommendedName>
</protein>
<organism evidence="2 3">
    <name type="scientific">Scyliorhinus torazame</name>
    <name type="common">Cloudy catshark</name>
    <name type="synonym">Catulus torazame</name>
    <dbReference type="NCBI Taxonomy" id="75743"/>
    <lineage>
        <taxon>Eukaryota</taxon>
        <taxon>Metazoa</taxon>
        <taxon>Chordata</taxon>
        <taxon>Craniata</taxon>
        <taxon>Vertebrata</taxon>
        <taxon>Chondrichthyes</taxon>
        <taxon>Elasmobranchii</taxon>
        <taxon>Galeomorphii</taxon>
        <taxon>Galeoidea</taxon>
        <taxon>Carcharhiniformes</taxon>
        <taxon>Scyliorhinidae</taxon>
        <taxon>Scyliorhinus</taxon>
    </lineage>
</organism>
<dbReference type="OrthoDB" id="6337960at2759"/>
<reference evidence="2 3" key="1">
    <citation type="journal article" date="2018" name="Nat. Ecol. Evol.">
        <title>Shark genomes provide insights into elasmobranch evolution and the origin of vertebrates.</title>
        <authorList>
            <person name="Hara Y"/>
            <person name="Yamaguchi K"/>
            <person name="Onimaru K"/>
            <person name="Kadota M"/>
            <person name="Koyanagi M"/>
            <person name="Keeley SD"/>
            <person name="Tatsumi K"/>
            <person name="Tanaka K"/>
            <person name="Motone F"/>
            <person name="Kageyama Y"/>
            <person name="Nozu R"/>
            <person name="Adachi N"/>
            <person name="Nishimura O"/>
            <person name="Nakagawa R"/>
            <person name="Tanegashima C"/>
            <person name="Kiyatake I"/>
            <person name="Matsumoto R"/>
            <person name="Murakumo K"/>
            <person name="Nishida K"/>
            <person name="Terakita A"/>
            <person name="Kuratani S"/>
            <person name="Sato K"/>
            <person name="Hyodo S Kuraku.S."/>
        </authorList>
    </citation>
    <scope>NUCLEOTIDE SEQUENCE [LARGE SCALE GENOMIC DNA]</scope>
</reference>
<feature type="region of interest" description="Disordered" evidence="1">
    <location>
        <begin position="42"/>
        <end position="78"/>
    </location>
</feature>
<evidence type="ECO:0000256" key="1">
    <source>
        <dbReference type="SAM" id="MobiDB-lite"/>
    </source>
</evidence>
<feature type="compositionally biased region" description="Acidic residues" evidence="1">
    <location>
        <begin position="52"/>
        <end position="62"/>
    </location>
</feature>
<dbReference type="Proteomes" id="UP000288216">
    <property type="component" value="Unassembled WGS sequence"/>
</dbReference>
<dbReference type="PANTHER" id="PTHR34756">
    <property type="entry name" value="CELL DIVISION CYCLE-ASSOCIATED PROTEIN 3"/>
    <property type="match status" value="1"/>
</dbReference>
<dbReference type="EMBL" id="BFAA01011001">
    <property type="protein sequence ID" value="GCB80537.1"/>
    <property type="molecule type" value="Genomic_DNA"/>
</dbReference>
<gene>
    <name evidence="2" type="ORF">scyTo_0017214</name>
</gene>